<gene>
    <name evidence="2" type="ORF">Cs308_0385</name>
</gene>
<keyword evidence="1" id="KW-0812">Transmembrane</keyword>
<dbReference type="PATRIC" id="fig|1806891.3.peg.376"/>
<dbReference type="Proteomes" id="UP000078162">
    <property type="component" value="Chromosome"/>
</dbReference>
<sequence>MAAASFLPSRLALCVRHWGPTNSTSTMNLFRRHSKQLEETLTMTNDLLEIFIHSLGISRAVMSPTPGSSVDIRLQNTESFLCTADAVNDSVTCLALWTQLLNGALIFETNSDGSFIYKTDPTTGVQKRQRRSGIYIASKISRLAAKTVGSVTALHQARIITLGSHAMLVGGRVSLALHTFASGCSFIEHCIEVHSLLNQTIDPEETSSSQPFIQRAKNLRSAFLAMFCDFLEIISTSLWLIFSIVPAVLGIHALLILGIVTLMVSIFNFIQDIIS</sequence>
<accession>A0A1A9HXB1</accession>
<dbReference type="STRING" id="1806891.Cs308_0385"/>
<protein>
    <submittedName>
        <fullName evidence="2">Uncharacterized protein</fullName>
    </submittedName>
</protein>
<evidence type="ECO:0000256" key="1">
    <source>
        <dbReference type="SAM" id="Phobius"/>
    </source>
</evidence>
<feature type="transmembrane region" description="Helical" evidence="1">
    <location>
        <begin position="248"/>
        <end position="270"/>
    </location>
</feature>
<organism evidence="2 3">
    <name type="scientific">Candidatus Chlamydia sanziniae</name>
    <dbReference type="NCBI Taxonomy" id="1806891"/>
    <lineage>
        <taxon>Bacteria</taxon>
        <taxon>Pseudomonadati</taxon>
        <taxon>Chlamydiota</taxon>
        <taxon>Chlamydiia</taxon>
        <taxon>Chlamydiales</taxon>
        <taxon>Chlamydiaceae</taxon>
        <taxon>Chlamydia/Chlamydophila group</taxon>
        <taxon>Chlamydia</taxon>
    </lineage>
</organism>
<keyword evidence="1" id="KW-0472">Membrane</keyword>
<dbReference type="AlphaFoldDB" id="A0A1A9HXB1"/>
<evidence type="ECO:0000313" key="2">
    <source>
        <dbReference type="EMBL" id="ANH78556.1"/>
    </source>
</evidence>
<reference evidence="2 3" key="1">
    <citation type="submission" date="2016-03" db="EMBL/GenBank/DDBJ databases">
        <title>Culture-independent genomics supports pathogen discovery for uncultivable bacteria within the genus Chlamydia.</title>
        <authorList>
            <person name="Taylor-Brown A."/>
            <person name="Bachmann N.L."/>
            <person name="Borel N."/>
            <person name="Polkinghorne A."/>
        </authorList>
    </citation>
    <scope>NUCLEOTIDE SEQUENCE [LARGE SCALE GENOMIC DNA]</scope>
    <source>
        <strain evidence="2 3">2742-308</strain>
    </source>
</reference>
<name>A0A1A9HXB1_9CHLA</name>
<keyword evidence="3" id="KW-1185">Reference proteome</keyword>
<dbReference type="KEGG" id="csaz:Cs308_0385"/>
<keyword evidence="1" id="KW-1133">Transmembrane helix</keyword>
<dbReference type="OrthoDB" id="17753at2"/>
<proteinExistence type="predicted"/>
<dbReference type="EMBL" id="CP014639">
    <property type="protein sequence ID" value="ANH78556.1"/>
    <property type="molecule type" value="Genomic_DNA"/>
</dbReference>
<dbReference type="RefSeq" id="WP_066481899.1">
    <property type="nucleotide sequence ID" value="NZ_CP014639.1"/>
</dbReference>
<feature type="transmembrane region" description="Helical" evidence="1">
    <location>
        <begin position="222"/>
        <end position="242"/>
    </location>
</feature>
<evidence type="ECO:0000313" key="3">
    <source>
        <dbReference type="Proteomes" id="UP000078162"/>
    </source>
</evidence>